<organism evidence="2 3">
    <name type="scientific">Lasius platythorax</name>
    <dbReference type="NCBI Taxonomy" id="488582"/>
    <lineage>
        <taxon>Eukaryota</taxon>
        <taxon>Metazoa</taxon>
        <taxon>Ecdysozoa</taxon>
        <taxon>Arthropoda</taxon>
        <taxon>Hexapoda</taxon>
        <taxon>Insecta</taxon>
        <taxon>Pterygota</taxon>
        <taxon>Neoptera</taxon>
        <taxon>Endopterygota</taxon>
        <taxon>Hymenoptera</taxon>
        <taxon>Apocrita</taxon>
        <taxon>Aculeata</taxon>
        <taxon>Formicoidea</taxon>
        <taxon>Formicidae</taxon>
        <taxon>Formicinae</taxon>
        <taxon>Lasius</taxon>
        <taxon>Lasius</taxon>
    </lineage>
</organism>
<feature type="compositionally biased region" description="Polar residues" evidence="1">
    <location>
        <begin position="60"/>
        <end position="72"/>
    </location>
</feature>
<gene>
    <name evidence="2" type="ORF">LPLAT_LOCUS5591</name>
</gene>
<dbReference type="Proteomes" id="UP001497644">
    <property type="component" value="Unassembled WGS sequence"/>
</dbReference>
<protein>
    <submittedName>
        <fullName evidence="2">Uncharacterized protein</fullName>
    </submittedName>
</protein>
<evidence type="ECO:0000256" key="1">
    <source>
        <dbReference type="SAM" id="MobiDB-lite"/>
    </source>
</evidence>
<feature type="region of interest" description="Disordered" evidence="1">
    <location>
        <begin position="55"/>
        <end position="108"/>
    </location>
</feature>
<comment type="caution">
    <text evidence="2">The sequence shown here is derived from an EMBL/GenBank/DDBJ whole genome shotgun (WGS) entry which is preliminary data.</text>
</comment>
<sequence>MSKPHNDKSLTVCTRWRLTPGNVHDKGQDKMAARLRARAPTHVLKMAAREFATCRKKMRQQPTGLNQKQGTSLRDHFDARNKLRRRRTNSWRTKDDTLLRSSRKDQTP</sequence>
<feature type="compositionally biased region" description="Basic and acidic residues" evidence="1">
    <location>
        <begin position="92"/>
        <end position="108"/>
    </location>
</feature>
<reference evidence="2" key="1">
    <citation type="submission" date="2024-04" db="EMBL/GenBank/DDBJ databases">
        <authorList>
            <consortium name="Molecular Ecology Group"/>
        </authorList>
    </citation>
    <scope>NUCLEOTIDE SEQUENCE</scope>
</reference>
<evidence type="ECO:0000313" key="3">
    <source>
        <dbReference type="Proteomes" id="UP001497644"/>
    </source>
</evidence>
<evidence type="ECO:0000313" key="2">
    <source>
        <dbReference type="EMBL" id="CAL1672187.1"/>
    </source>
</evidence>
<dbReference type="AlphaFoldDB" id="A0AAV2MY96"/>
<keyword evidence="3" id="KW-1185">Reference proteome</keyword>
<accession>A0AAV2MY96</accession>
<name>A0AAV2MY96_9HYME</name>
<proteinExistence type="predicted"/>
<dbReference type="EMBL" id="CAXIPU020000457">
    <property type="protein sequence ID" value="CAL1672187.1"/>
    <property type="molecule type" value="Genomic_DNA"/>
</dbReference>